<dbReference type="RefSeq" id="WP_267638268.1">
    <property type="nucleotide sequence ID" value="NZ_JAODIY010000013.1"/>
</dbReference>
<gene>
    <name evidence="2" type="ORF">ACFQJ7_02755</name>
</gene>
<organism evidence="2 3">
    <name type="scientific">Halovenus rubra</name>
    <dbReference type="NCBI Taxonomy" id="869890"/>
    <lineage>
        <taxon>Archaea</taxon>
        <taxon>Methanobacteriati</taxon>
        <taxon>Methanobacteriota</taxon>
        <taxon>Stenosarchaea group</taxon>
        <taxon>Halobacteria</taxon>
        <taxon>Halobacteriales</taxon>
        <taxon>Haloarculaceae</taxon>
        <taxon>Halovenus</taxon>
    </lineage>
</organism>
<protein>
    <submittedName>
        <fullName evidence="2">ABC transporter substrate-binding protein</fullName>
    </submittedName>
</protein>
<evidence type="ECO:0000259" key="1">
    <source>
        <dbReference type="PROSITE" id="PS50983"/>
    </source>
</evidence>
<comment type="caution">
    <text evidence="2">The sequence shown here is derived from an EMBL/GenBank/DDBJ whole genome shotgun (WGS) entry which is preliminary data.</text>
</comment>
<proteinExistence type="predicted"/>
<dbReference type="Proteomes" id="UP001596414">
    <property type="component" value="Unassembled WGS sequence"/>
</dbReference>
<dbReference type="EMBL" id="JBHSZQ010000002">
    <property type="protein sequence ID" value="MFC7124960.1"/>
    <property type="molecule type" value="Genomic_DNA"/>
</dbReference>
<accession>A0ABD5X718</accession>
<dbReference type="Gene3D" id="3.40.50.1980">
    <property type="entry name" value="Nitrogenase molybdenum iron protein domain"/>
    <property type="match status" value="2"/>
</dbReference>
<dbReference type="PANTHER" id="PTHR42860:SF1">
    <property type="entry name" value="VITAMIN B12-BINDING PROTEIN"/>
    <property type="match status" value="1"/>
</dbReference>
<dbReference type="PROSITE" id="PS50983">
    <property type="entry name" value="FE_B12_PBP"/>
    <property type="match status" value="1"/>
</dbReference>
<feature type="domain" description="Fe/B12 periplasmic-binding" evidence="1">
    <location>
        <begin position="2"/>
        <end position="284"/>
    </location>
</feature>
<sequence length="302" mass="32965">MRVISTSPSSTEILYALGIEPVAVSHSCDYPPAATDLPTIDVSKVDAEESAERHEQVRSATADGHLYEMETATIDAVEPDLIITQGVCGVCAVDEILVDETLTDLQSDPDVLALQASTLEDVFDCIRDVGAATGADTEATELVGSLRERIETVNRRLPDESRPRTAVLEWLDPLRQAGRWVPDVVEAAGGEYGIIASGEDSVPIDWGRLLALDPAVIVVAPCGFNLERTHRQLYELTEHQEWHELQAVKEERVYALDGSAYLTRWTPRLVDAVEHLAAVFHPETFGKPTESAGVQQLPTTAE</sequence>
<evidence type="ECO:0000313" key="3">
    <source>
        <dbReference type="Proteomes" id="UP001596414"/>
    </source>
</evidence>
<dbReference type="AlphaFoldDB" id="A0ABD5X718"/>
<dbReference type="Pfam" id="PF01497">
    <property type="entry name" value="Peripla_BP_2"/>
    <property type="match status" value="1"/>
</dbReference>
<name>A0ABD5X718_9EURY</name>
<evidence type="ECO:0000313" key="2">
    <source>
        <dbReference type="EMBL" id="MFC7124960.1"/>
    </source>
</evidence>
<dbReference type="SUPFAM" id="SSF53807">
    <property type="entry name" value="Helical backbone' metal receptor"/>
    <property type="match status" value="1"/>
</dbReference>
<dbReference type="InterPro" id="IPR051030">
    <property type="entry name" value="Vitamin_B12-ABC_binding"/>
</dbReference>
<dbReference type="PANTHER" id="PTHR42860">
    <property type="entry name" value="VITAMIN B12-BINDING PROTEIN"/>
    <property type="match status" value="1"/>
</dbReference>
<reference evidence="2 3" key="1">
    <citation type="journal article" date="2014" name="Int. J. Syst. Evol. Microbiol.">
        <title>Complete genome sequence of Corynebacterium casei LMG S-19264T (=DSM 44701T), isolated from a smear-ripened cheese.</title>
        <authorList>
            <consortium name="US DOE Joint Genome Institute (JGI-PGF)"/>
            <person name="Walter F."/>
            <person name="Albersmeier A."/>
            <person name="Kalinowski J."/>
            <person name="Ruckert C."/>
        </authorList>
    </citation>
    <scope>NUCLEOTIDE SEQUENCE [LARGE SCALE GENOMIC DNA]</scope>
    <source>
        <strain evidence="2 3">CGMCC 4.7215</strain>
    </source>
</reference>
<dbReference type="InterPro" id="IPR002491">
    <property type="entry name" value="ABC_transptr_periplasmic_BD"/>
</dbReference>